<dbReference type="GO" id="GO:0001510">
    <property type="term" value="P:RNA methylation"/>
    <property type="evidence" value="ECO:0007669"/>
    <property type="project" value="InterPro"/>
</dbReference>
<dbReference type="GeneID" id="24841685"/>
<feature type="domain" description="SAM-dependent MTase RsmB/NOP-type" evidence="7">
    <location>
        <begin position="25"/>
        <end position="305"/>
    </location>
</feature>
<evidence type="ECO:0000259" key="7">
    <source>
        <dbReference type="PROSITE" id="PS51686"/>
    </source>
</evidence>
<feature type="binding site" evidence="6">
    <location>
        <position position="181"/>
    </location>
    <ligand>
        <name>S-adenosyl-L-methionine</name>
        <dbReference type="ChEBI" id="CHEBI:59789"/>
    </ligand>
</feature>
<dbReference type="Gene3D" id="3.40.50.150">
    <property type="entry name" value="Vaccinia Virus protein VP39"/>
    <property type="match status" value="1"/>
</dbReference>
<dbReference type="SUPFAM" id="SSF53335">
    <property type="entry name" value="S-adenosyl-L-methionine-dependent methyltransferases"/>
    <property type="match status" value="1"/>
</dbReference>
<dbReference type="PANTHER" id="PTHR22807:SF30">
    <property type="entry name" value="28S RRNA (CYTOSINE(4447)-C(5))-METHYLTRANSFERASE-RELATED"/>
    <property type="match status" value="1"/>
</dbReference>
<feature type="active site" description="Nucleophile" evidence="6">
    <location>
        <position position="234"/>
    </location>
</feature>
<dbReference type="NCBIfam" id="TIGR00446">
    <property type="entry name" value="nop2p"/>
    <property type="match status" value="1"/>
</dbReference>
<comment type="similarity">
    <text evidence="6">Belongs to the class I-like SAM-binding methyltransferase superfamily. RsmB/NOP family.</text>
</comment>
<dbReference type="InterPro" id="IPR029063">
    <property type="entry name" value="SAM-dependent_MTases_sf"/>
</dbReference>
<dbReference type="PROSITE" id="PS51686">
    <property type="entry name" value="SAM_MT_RSMB_NOP"/>
    <property type="match status" value="1"/>
</dbReference>
<dbReference type="eggNOG" id="arCOG00973">
    <property type="taxonomic scope" value="Archaea"/>
</dbReference>
<dbReference type="Gene3D" id="3.30.70.1170">
    <property type="entry name" value="Sun protein, domain 3"/>
    <property type="match status" value="1"/>
</dbReference>
<evidence type="ECO:0000313" key="8">
    <source>
        <dbReference type="EMBL" id="AIF68979.1"/>
    </source>
</evidence>
<evidence type="ECO:0000256" key="6">
    <source>
        <dbReference type="PROSITE-ProRule" id="PRU01023"/>
    </source>
</evidence>
<evidence type="ECO:0000256" key="1">
    <source>
        <dbReference type="ARBA" id="ARBA00022490"/>
    </source>
</evidence>
<dbReference type="GO" id="GO:0008173">
    <property type="term" value="F:RNA methyltransferase activity"/>
    <property type="evidence" value="ECO:0007669"/>
    <property type="project" value="InterPro"/>
</dbReference>
<keyword evidence="4 6" id="KW-0949">S-adenosyl-L-methionine</keyword>
<dbReference type="RefSeq" id="WP_048164585.1">
    <property type="nucleotide sequence ID" value="NZ_CP006019.1"/>
</dbReference>
<evidence type="ECO:0000313" key="9">
    <source>
        <dbReference type="Proteomes" id="UP000027981"/>
    </source>
</evidence>
<proteinExistence type="inferred from homology"/>
<dbReference type="NCBIfam" id="NF040814">
    <property type="entry name" value="tRNA_cyt_mtase"/>
    <property type="match status" value="1"/>
</dbReference>
<accession>A0A075LRL7</accession>
<dbReference type="InterPro" id="IPR011023">
    <property type="entry name" value="Nop2p"/>
</dbReference>
<feature type="binding site" evidence="6">
    <location>
        <position position="164"/>
    </location>
    <ligand>
        <name>S-adenosyl-L-methionine</name>
        <dbReference type="ChEBI" id="CHEBI:59789"/>
    </ligand>
</feature>
<dbReference type="STRING" id="1343739.PAP_02790"/>
<dbReference type="PANTHER" id="PTHR22807">
    <property type="entry name" value="NOP2 YEAST -RELATED NOL1/NOP2/FMU SUN DOMAIN-CONTAINING"/>
    <property type="match status" value="1"/>
</dbReference>
<dbReference type="HOGENOM" id="CLU_005316_7_0_2"/>
<keyword evidence="1" id="KW-0963">Cytoplasm</keyword>
<evidence type="ECO:0000256" key="2">
    <source>
        <dbReference type="ARBA" id="ARBA00022603"/>
    </source>
</evidence>
<reference evidence="9" key="1">
    <citation type="submission" date="2013-06" db="EMBL/GenBank/DDBJ databases">
        <title>Complete Genome Sequence of Hyperthermophilic Palaeococcus pacificus DY20341T, Isolated from a Deep-Sea Hydrothermal Sediments.</title>
        <authorList>
            <person name="Zeng X."/>
            <person name="Shao Z."/>
        </authorList>
    </citation>
    <scope>NUCLEOTIDE SEQUENCE [LARGE SCALE GENOMIC DNA]</scope>
    <source>
        <strain evidence="9">DY20341</strain>
    </source>
</reference>
<keyword evidence="9" id="KW-1185">Reference proteome</keyword>
<dbReference type="AlphaFoldDB" id="A0A075LRL7"/>
<evidence type="ECO:0000256" key="5">
    <source>
        <dbReference type="ARBA" id="ARBA00022884"/>
    </source>
</evidence>
<dbReference type="InterPro" id="IPR053630">
    <property type="entry name" value="tRNA_Cytosine-C(5)-MTase"/>
</dbReference>
<dbReference type="OrthoDB" id="14725at2157"/>
<name>A0A075LRL7_9EURY</name>
<keyword evidence="5 6" id="KW-0694">RNA-binding</keyword>
<sequence>MEELFREVNLKFYKRYSKLDDSKEFWELMKAPLRQSIRINTLKAPFDYIVKRLKERYELEPIPWVKEGFFINTREFSTMIEHALGLVFPQEASSMIPPVVLDPKPGELILDMAAAPGAKTTQIAQYMENEGCLVANDMKKWRVNILRSNLNRFGVLNALVTQKDGTYFGRFKETFDKILLDAPCTSVGMVRKSFKFAKDWKIDRVYMYSKIQKKLILAAYKALKPGGTLVYSTCTVDPFENEEVVDFLLMKTDAKLEKIKLPLKSTPPILEFDGHKYSEEVKKCLRLHPQDNNTEAFFVAKIRKP</sequence>
<dbReference type="Pfam" id="PF01189">
    <property type="entry name" value="Methyltr_RsmB-F"/>
    <property type="match status" value="1"/>
</dbReference>
<dbReference type="GO" id="GO:0006396">
    <property type="term" value="P:RNA processing"/>
    <property type="evidence" value="ECO:0007669"/>
    <property type="project" value="InterPro"/>
</dbReference>
<dbReference type="KEGG" id="ppac:PAP_02790"/>
<comment type="caution">
    <text evidence="6">Lacks conserved residue(s) required for the propagation of feature annotation.</text>
</comment>
<evidence type="ECO:0000256" key="4">
    <source>
        <dbReference type="ARBA" id="ARBA00022691"/>
    </source>
</evidence>
<keyword evidence="2 6" id="KW-0489">Methyltransferase</keyword>
<dbReference type="PRINTS" id="PR02008">
    <property type="entry name" value="RCMTFAMILY"/>
</dbReference>
<dbReference type="InterPro" id="IPR031341">
    <property type="entry name" value="Methyltr_RsmF_N"/>
</dbReference>
<dbReference type="InterPro" id="IPR049560">
    <property type="entry name" value="MeTrfase_RsmB-F_NOP2_cat"/>
</dbReference>
<dbReference type="InterPro" id="IPR023267">
    <property type="entry name" value="RCMT"/>
</dbReference>
<dbReference type="GO" id="GO:0008757">
    <property type="term" value="F:S-adenosylmethionine-dependent methyltransferase activity"/>
    <property type="evidence" value="ECO:0007669"/>
    <property type="project" value="InterPro"/>
</dbReference>
<dbReference type="Proteomes" id="UP000027981">
    <property type="component" value="Chromosome"/>
</dbReference>
<dbReference type="GO" id="GO:0003723">
    <property type="term" value="F:RNA binding"/>
    <property type="evidence" value="ECO:0007669"/>
    <property type="project" value="UniProtKB-UniRule"/>
</dbReference>
<dbReference type="InterPro" id="IPR001678">
    <property type="entry name" value="MeTrfase_RsmB-F_NOP2_dom"/>
</dbReference>
<gene>
    <name evidence="8" type="ORF">PAP_02790</name>
</gene>
<protein>
    <submittedName>
        <fullName evidence="8">tRNA methyltransferase</fullName>
    </submittedName>
</protein>
<organism evidence="8 9">
    <name type="scientific">Palaeococcus pacificus DY20341</name>
    <dbReference type="NCBI Taxonomy" id="1343739"/>
    <lineage>
        <taxon>Archaea</taxon>
        <taxon>Methanobacteriati</taxon>
        <taxon>Methanobacteriota</taxon>
        <taxon>Thermococci</taxon>
        <taxon>Thermococcales</taxon>
        <taxon>Thermococcaceae</taxon>
        <taxon>Palaeococcus</taxon>
    </lineage>
</organism>
<feature type="binding site" evidence="6">
    <location>
        <position position="137"/>
    </location>
    <ligand>
        <name>S-adenosyl-L-methionine</name>
        <dbReference type="ChEBI" id="CHEBI:59789"/>
    </ligand>
</feature>
<evidence type="ECO:0000256" key="3">
    <source>
        <dbReference type="ARBA" id="ARBA00022679"/>
    </source>
</evidence>
<keyword evidence="3 6" id="KW-0808">Transferase</keyword>
<dbReference type="EMBL" id="CP006019">
    <property type="protein sequence ID" value="AIF68979.1"/>
    <property type="molecule type" value="Genomic_DNA"/>
</dbReference>
<reference evidence="8 9" key="2">
    <citation type="journal article" date="2015" name="Genome Announc.">
        <title>Complete Genome Sequence of Hyperthermophilic Piezophilic Archaeon Palaeococcus pacificus DY20341T, Isolated from Deep-Sea Hydrothermal Sediments.</title>
        <authorList>
            <person name="Zeng X."/>
            <person name="Jebbar M."/>
            <person name="Shao Z."/>
        </authorList>
    </citation>
    <scope>NUCLEOTIDE SEQUENCE [LARGE SCALE GENOMIC DNA]</scope>
    <source>
        <strain evidence="8 9">DY20341</strain>
    </source>
</reference>
<dbReference type="Pfam" id="PF17125">
    <property type="entry name" value="Methyltr_RsmF_N"/>
    <property type="match status" value="1"/>
</dbReference>